<feature type="binding site" evidence="2">
    <location>
        <begin position="35"/>
        <end position="38"/>
    </location>
    <ligand>
        <name>substrate</name>
    </ligand>
</feature>
<keyword evidence="2" id="KW-0479">Metal-binding</keyword>
<comment type="subunit">
    <text evidence="2">Homodimer.</text>
</comment>
<feature type="active site" evidence="2">
    <location>
        <position position="34"/>
    </location>
</feature>
<dbReference type="HAMAP" id="MF_01139">
    <property type="entry name" value="ISPT"/>
    <property type="match status" value="1"/>
</dbReference>
<dbReference type="AlphaFoldDB" id="A0A4Q9V1K1"/>
<evidence type="ECO:0000313" key="4">
    <source>
        <dbReference type="Proteomes" id="UP000293036"/>
    </source>
</evidence>
<dbReference type="NCBIfam" id="NF011404">
    <property type="entry name" value="PRK14829.1"/>
    <property type="match status" value="1"/>
</dbReference>
<feature type="binding site" evidence="2">
    <location>
        <begin position="208"/>
        <end position="210"/>
    </location>
    <ligand>
        <name>substrate</name>
    </ligand>
</feature>
<dbReference type="GO" id="GO:0033850">
    <property type="term" value="F:Z-farnesyl diphosphate synthase activity"/>
    <property type="evidence" value="ECO:0007669"/>
    <property type="project" value="TreeGrafter"/>
</dbReference>
<dbReference type="EMBL" id="SJDT01000003">
    <property type="protein sequence ID" value="TBW22001.1"/>
    <property type="molecule type" value="Genomic_DNA"/>
</dbReference>
<evidence type="ECO:0000313" key="3">
    <source>
        <dbReference type="EMBL" id="TBW22001.1"/>
    </source>
</evidence>
<keyword evidence="1 2" id="KW-0808">Transferase</keyword>
<feature type="binding site" evidence="2">
    <location>
        <position position="221"/>
    </location>
    <ligand>
        <name>Mg(2+)</name>
        <dbReference type="ChEBI" id="CHEBI:18420"/>
    </ligand>
</feature>
<evidence type="ECO:0000256" key="1">
    <source>
        <dbReference type="ARBA" id="ARBA00022679"/>
    </source>
</evidence>
<protein>
    <recommendedName>
        <fullName evidence="2">Isoprenyl transferase</fullName>
        <ecNumber evidence="2">2.5.1.-</ecNumber>
    </recommendedName>
</protein>
<keyword evidence="4" id="KW-1185">Reference proteome</keyword>
<comment type="function">
    <text evidence="2">Catalyzes the condensation of isopentenyl diphosphate (IPP) with allylic pyrophosphates generating different type of terpenoids.</text>
</comment>
<reference evidence="3 4" key="1">
    <citation type="submission" date="2019-02" db="EMBL/GenBank/DDBJ databases">
        <title>Arcanobacterium bovis sp. nov., isolated from the milk of a cow with mastitis.</title>
        <authorList>
            <person name="Sammra O."/>
            <person name="Foster G."/>
            <person name="Hassan A."/>
            <person name="Alssahen M."/>
            <person name="Laemmler C."/>
            <person name="Borowiak M."/>
            <person name="Malorny B."/>
            <person name="Abdulmawjood A."/>
        </authorList>
    </citation>
    <scope>NUCLEOTIDE SEQUENCE [LARGE SCALE GENOMIC DNA]</scope>
    <source>
        <strain evidence="3 4">C605018/01/1</strain>
    </source>
</reference>
<feature type="active site" description="Proton acceptor" evidence="2">
    <location>
        <position position="82"/>
    </location>
</feature>
<dbReference type="Pfam" id="PF01255">
    <property type="entry name" value="Prenyltransf"/>
    <property type="match status" value="1"/>
</dbReference>
<dbReference type="SUPFAM" id="SSF64005">
    <property type="entry name" value="Undecaprenyl diphosphate synthase"/>
    <property type="match status" value="1"/>
</dbReference>
<dbReference type="CDD" id="cd00475">
    <property type="entry name" value="Cis_IPPS"/>
    <property type="match status" value="1"/>
</dbReference>
<dbReference type="GO" id="GO:0030145">
    <property type="term" value="F:manganese ion binding"/>
    <property type="evidence" value="ECO:0007669"/>
    <property type="project" value="TreeGrafter"/>
</dbReference>
<dbReference type="RefSeq" id="WP_131280431.1">
    <property type="nucleotide sequence ID" value="NZ_JBHSLR010000009.1"/>
</dbReference>
<feature type="binding site" evidence="2">
    <location>
        <position position="34"/>
    </location>
    <ligand>
        <name>Mg(2+)</name>
        <dbReference type="ChEBI" id="CHEBI:18420"/>
    </ligand>
</feature>
<dbReference type="PANTHER" id="PTHR10291">
    <property type="entry name" value="DEHYDRODOLICHYL DIPHOSPHATE SYNTHASE FAMILY MEMBER"/>
    <property type="match status" value="1"/>
</dbReference>
<evidence type="ECO:0000256" key="2">
    <source>
        <dbReference type="HAMAP-Rule" id="MF_01139"/>
    </source>
</evidence>
<dbReference type="InterPro" id="IPR018520">
    <property type="entry name" value="UPP_synth-like_CS"/>
</dbReference>
<dbReference type="InterPro" id="IPR036424">
    <property type="entry name" value="UPP_synth-like_sf"/>
</dbReference>
<dbReference type="Gene3D" id="3.40.1180.10">
    <property type="entry name" value="Decaprenyl diphosphate synthase-like"/>
    <property type="match status" value="1"/>
</dbReference>
<feature type="binding site" evidence="2">
    <location>
        <position position="51"/>
    </location>
    <ligand>
        <name>substrate</name>
    </ligand>
</feature>
<dbReference type="Proteomes" id="UP000293036">
    <property type="component" value="Unassembled WGS sequence"/>
</dbReference>
<dbReference type="PROSITE" id="PS01066">
    <property type="entry name" value="UPP_SYNTHASE"/>
    <property type="match status" value="1"/>
</dbReference>
<gene>
    <name evidence="3" type="ORF">EZJ44_03950</name>
</gene>
<dbReference type="GO" id="GO:0005886">
    <property type="term" value="C:plasma membrane"/>
    <property type="evidence" value="ECO:0007669"/>
    <property type="project" value="TreeGrafter"/>
</dbReference>
<dbReference type="PANTHER" id="PTHR10291:SF0">
    <property type="entry name" value="DEHYDRODOLICHYL DIPHOSPHATE SYNTHASE 2"/>
    <property type="match status" value="1"/>
</dbReference>
<feature type="binding site" evidence="2">
    <location>
        <position position="85"/>
    </location>
    <ligand>
        <name>substrate</name>
    </ligand>
</feature>
<dbReference type="GO" id="GO:0016094">
    <property type="term" value="P:polyprenol biosynthetic process"/>
    <property type="evidence" value="ECO:0007669"/>
    <property type="project" value="TreeGrafter"/>
</dbReference>
<dbReference type="NCBIfam" id="TIGR00055">
    <property type="entry name" value="uppS"/>
    <property type="match status" value="1"/>
</dbReference>
<comment type="similarity">
    <text evidence="2">Belongs to the UPP synthase family.</text>
</comment>
<feature type="binding site" evidence="2">
    <location>
        <begin position="79"/>
        <end position="81"/>
    </location>
    <ligand>
        <name>substrate</name>
    </ligand>
</feature>
<dbReference type="OrthoDB" id="4191603at2"/>
<feature type="binding site" evidence="2">
    <location>
        <position position="202"/>
    </location>
    <ligand>
        <name>substrate</name>
    </ligand>
</feature>
<proteinExistence type="inferred from homology"/>
<dbReference type="GO" id="GO:0008834">
    <property type="term" value="F:ditrans,polycis-undecaprenyl-diphosphate synthase [(2E,6E)-farnesyl-diphosphate specific] activity"/>
    <property type="evidence" value="ECO:0007669"/>
    <property type="project" value="TreeGrafter"/>
</dbReference>
<comment type="cofactor">
    <cofactor evidence="2">
        <name>Mg(2+)</name>
        <dbReference type="ChEBI" id="CHEBI:18420"/>
    </cofactor>
    <text evidence="2">Binds 2 magnesium ions per subunit.</text>
</comment>
<comment type="caution">
    <text evidence="3">The sequence shown here is derived from an EMBL/GenBank/DDBJ whole genome shotgun (WGS) entry which is preliminary data.</text>
</comment>
<organism evidence="3 4">
    <name type="scientific">Arcanobacterium bovis</name>
    <dbReference type="NCBI Taxonomy" id="2529275"/>
    <lineage>
        <taxon>Bacteria</taxon>
        <taxon>Bacillati</taxon>
        <taxon>Actinomycetota</taxon>
        <taxon>Actinomycetes</taxon>
        <taxon>Actinomycetales</taxon>
        <taxon>Actinomycetaceae</taxon>
        <taxon>Arcanobacterium</taxon>
    </lineage>
</organism>
<dbReference type="InterPro" id="IPR001441">
    <property type="entry name" value="UPP_synth-like"/>
</dbReference>
<sequence>MTDKYRVPPKHASGAIAPACDANKVPAHIAIVMDGNGRWANARNLPRTEGHKAGELSLMDVIAGAIEMGVRVVSVYAFSTENWRRSPQEVAFLMGYSRDVIHRRRDELNSWGVKILWSGRQPRLWKSVIKELKEAEELTRGNDVITVNFCVNYGGQAEVTDAVRNIAARVARGDLKAERITPETISRNLYHPHLPPVDLFIRTGGEQRISNFMLWQSSYAEFMFVDEAWPDFDRRHLWDCICRYANRDRRFGTAVDTVTEG</sequence>
<feature type="binding site" evidence="2">
    <location>
        <position position="47"/>
    </location>
    <ligand>
        <name>substrate</name>
    </ligand>
</feature>
<dbReference type="EC" id="2.5.1.-" evidence="2"/>
<feature type="binding site" evidence="2">
    <location>
        <position position="39"/>
    </location>
    <ligand>
        <name>substrate</name>
    </ligand>
</feature>
<feature type="binding site" evidence="2">
    <location>
        <position position="83"/>
    </location>
    <ligand>
        <name>substrate</name>
    </ligand>
</feature>
<name>A0A4Q9V1K1_9ACTO</name>
<dbReference type="GO" id="GO:0000287">
    <property type="term" value="F:magnesium ion binding"/>
    <property type="evidence" value="ECO:0007669"/>
    <property type="project" value="UniProtKB-UniRule"/>
</dbReference>
<keyword evidence="2" id="KW-0460">Magnesium</keyword>
<accession>A0A4Q9V1K1</accession>
<dbReference type="GO" id="GO:0005829">
    <property type="term" value="C:cytosol"/>
    <property type="evidence" value="ECO:0007669"/>
    <property type="project" value="TreeGrafter"/>
</dbReference>